<sequence>GLFSAILTAFIIEFYKLLQPNTQQTAADLLLNITLTLQGVAMGQLPASYSNSSAGFAEDFILPSGVLWVNALWFTSLACSLGSAMAAMVIKQWLQYYALNLSGGSHYDYAHRRQYRFNALQAWHVPGIISALPVAMHMSVGLFLVGLVVQLWQINTVIA</sequence>
<dbReference type="STRING" id="765440.A0A0C3BY38"/>
<evidence type="ECO:0000313" key="3">
    <source>
        <dbReference type="EMBL" id="KIM82277.1"/>
    </source>
</evidence>
<reference evidence="4" key="2">
    <citation type="submission" date="2015-01" db="EMBL/GenBank/DDBJ databases">
        <title>Evolutionary Origins and Diversification of the Mycorrhizal Mutualists.</title>
        <authorList>
            <consortium name="DOE Joint Genome Institute"/>
            <consortium name="Mycorrhizal Genomics Consortium"/>
            <person name="Kohler A."/>
            <person name="Kuo A."/>
            <person name="Nagy L.G."/>
            <person name="Floudas D."/>
            <person name="Copeland A."/>
            <person name="Barry K.W."/>
            <person name="Cichocki N."/>
            <person name="Veneault-Fourrey C."/>
            <person name="LaButti K."/>
            <person name="Lindquist E.A."/>
            <person name="Lipzen A."/>
            <person name="Lundell T."/>
            <person name="Morin E."/>
            <person name="Murat C."/>
            <person name="Riley R."/>
            <person name="Ohm R."/>
            <person name="Sun H."/>
            <person name="Tunlid A."/>
            <person name="Henrissat B."/>
            <person name="Grigoriev I.V."/>
            <person name="Hibbett D.S."/>
            <person name="Martin F."/>
        </authorList>
    </citation>
    <scope>NUCLEOTIDE SEQUENCE [LARGE SCALE GENOMIC DNA]</scope>
    <source>
        <strain evidence="4">F 1598</strain>
    </source>
</reference>
<gene>
    <name evidence="3" type="ORF">PILCRDRAFT_30990</name>
</gene>
<keyword evidence="1" id="KW-0812">Transmembrane</keyword>
<keyword evidence="4" id="KW-1185">Reference proteome</keyword>
<keyword evidence="1" id="KW-0472">Membrane</keyword>
<evidence type="ECO:0000313" key="4">
    <source>
        <dbReference type="Proteomes" id="UP000054166"/>
    </source>
</evidence>
<keyword evidence="1" id="KW-1133">Transmembrane helix</keyword>
<feature type="transmembrane region" description="Helical" evidence="1">
    <location>
        <begin position="71"/>
        <end position="90"/>
    </location>
</feature>
<reference evidence="3 4" key="1">
    <citation type="submission" date="2014-04" db="EMBL/GenBank/DDBJ databases">
        <authorList>
            <consortium name="DOE Joint Genome Institute"/>
            <person name="Kuo A."/>
            <person name="Tarkka M."/>
            <person name="Buscot F."/>
            <person name="Kohler A."/>
            <person name="Nagy L.G."/>
            <person name="Floudas D."/>
            <person name="Copeland A."/>
            <person name="Barry K.W."/>
            <person name="Cichocki N."/>
            <person name="Veneault-Fourrey C."/>
            <person name="LaButti K."/>
            <person name="Lindquist E.A."/>
            <person name="Lipzen A."/>
            <person name="Lundell T."/>
            <person name="Morin E."/>
            <person name="Murat C."/>
            <person name="Sun H."/>
            <person name="Tunlid A."/>
            <person name="Henrissat B."/>
            <person name="Grigoriev I.V."/>
            <person name="Hibbett D.S."/>
            <person name="Martin F."/>
            <person name="Nordberg H.P."/>
            <person name="Cantor M.N."/>
            <person name="Hua S.X."/>
        </authorList>
    </citation>
    <scope>NUCLEOTIDE SEQUENCE [LARGE SCALE GENOMIC DNA]</scope>
    <source>
        <strain evidence="3 4">F 1598</strain>
    </source>
</reference>
<dbReference type="OrthoDB" id="3235960at2759"/>
<organism evidence="3 4">
    <name type="scientific">Piloderma croceum (strain F 1598)</name>
    <dbReference type="NCBI Taxonomy" id="765440"/>
    <lineage>
        <taxon>Eukaryota</taxon>
        <taxon>Fungi</taxon>
        <taxon>Dikarya</taxon>
        <taxon>Basidiomycota</taxon>
        <taxon>Agaricomycotina</taxon>
        <taxon>Agaricomycetes</taxon>
        <taxon>Agaricomycetidae</taxon>
        <taxon>Atheliales</taxon>
        <taxon>Atheliaceae</taxon>
        <taxon>Piloderma</taxon>
    </lineage>
</organism>
<dbReference type="HOGENOM" id="CLU_018688_1_2_1"/>
<dbReference type="InterPro" id="IPR045338">
    <property type="entry name" value="DUF6535"/>
</dbReference>
<evidence type="ECO:0000256" key="1">
    <source>
        <dbReference type="SAM" id="Phobius"/>
    </source>
</evidence>
<name>A0A0C3BY38_PILCF</name>
<accession>A0A0C3BY38</accession>
<dbReference type="Pfam" id="PF20153">
    <property type="entry name" value="DUF6535"/>
    <property type="match status" value="1"/>
</dbReference>
<dbReference type="InParanoid" id="A0A0C3BY38"/>
<feature type="non-terminal residue" evidence="3">
    <location>
        <position position="159"/>
    </location>
</feature>
<evidence type="ECO:0000259" key="2">
    <source>
        <dbReference type="Pfam" id="PF20153"/>
    </source>
</evidence>
<proteinExistence type="predicted"/>
<feature type="transmembrane region" description="Helical" evidence="1">
    <location>
        <begin position="122"/>
        <end position="152"/>
    </location>
</feature>
<dbReference type="EMBL" id="KN832995">
    <property type="protein sequence ID" value="KIM82277.1"/>
    <property type="molecule type" value="Genomic_DNA"/>
</dbReference>
<protein>
    <recommendedName>
        <fullName evidence="2">DUF6535 domain-containing protein</fullName>
    </recommendedName>
</protein>
<dbReference type="AlphaFoldDB" id="A0A0C3BY38"/>
<feature type="non-terminal residue" evidence="3">
    <location>
        <position position="1"/>
    </location>
</feature>
<dbReference type="Proteomes" id="UP000054166">
    <property type="component" value="Unassembled WGS sequence"/>
</dbReference>
<feature type="domain" description="DUF6535" evidence="2">
    <location>
        <begin position="1"/>
        <end position="153"/>
    </location>
</feature>